<evidence type="ECO:0008006" key="4">
    <source>
        <dbReference type="Google" id="ProtNLM"/>
    </source>
</evidence>
<feature type="non-terminal residue" evidence="2">
    <location>
        <position position="1"/>
    </location>
</feature>
<dbReference type="RefSeq" id="WP_242060384.1">
    <property type="nucleotide sequence ID" value="NZ_JACJPW010000025.1"/>
</dbReference>
<keyword evidence="1" id="KW-0732">Signal</keyword>
<dbReference type="PANTHER" id="PTHR45642:SF139">
    <property type="entry name" value="SGNH HYDROLASE-TYPE ESTERASE DOMAIN-CONTAINING PROTEIN"/>
    <property type="match status" value="1"/>
</dbReference>
<reference evidence="2" key="2">
    <citation type="submission" date="2020-08" db="EMBL/GenBank/DDBJ databases">
        <authorList>
            <person name="Chen M."/>
            <person name="Teng W."/>
            <person name="Zhao L."/>
            <person name="Hu C."/>
            <person name="Zhou Y."/>
            <person name="Han B."/>
            <person name="Song L."/>
            <person name="Shu W."/>
        </authorList>
    </citation>
    <scope>NUCLEOTIDE SEQUENCE</scope>
    <source>
        <strain evidence="2">FACHB-1375</strain>
    </source>
</reference>
<evidence type="ECO:0000313" key="2">
    <source>
        <dbReference type="EMBL" id="MBD2181705.1"/>
    </source>
</evidence>
<dbReference type="Pfam" id="PF00657">
    <property type="entry name" value="Lipase_GDSL"/>
    <property type="match status" value="1"/>
</dbReference>
<dbReference type="EMBL" id="JACJPW010000025">
    <property type="protein sequence ID" value="MBD2181705.1"/>
    <property type="molecule type" value="Genomic_DNA"/>
</dbReference>
<name>A0A926VDH1_9CYAN</name>
<proteinExistence type="predicted"/>
<organism evidence="2 3">
    <name type="scientific">Aerosakkonema funiforme FACHB-1375</name>
    <dbReference type="NCBI Taxonomy" id="2949571"/>
    <lineage>
        <taxon>Bacteria</taxon>
        <taxon>Bacillati</taxon>
        <taxon>Cyanobacteriota</taxon>
        <taxon>Cyanophyceae</taxon>
        <taxon>Oscillatoriophycideae</taxon>
        <taxon>Aerosakkonematales</taxon>
        <taxon>Aerosakkonemataceae</taxon>
        <taxon>Aerosakkonema</taxon>
    </lineage>
</organism>
<gene>
    <name evidence="2" type="ORF">H6G03_11410</name>
</gene>
<sequence length="204" mass="21245">NCADARYAYGTLCEGTPASALTKVHTVSITFVRLLNDYLGGGSTDFATTVNNLASAVTKLAAVGGRNFMMPNLPNLGVTPGAASNGSQVQQGLAQLTNFHNSTLAATIQSLEQNPNINIIPVDVSTLFSNAIANPANYGFTNVTNNLVPGAGTNPAVSGFTLPPGTNPNEYLFWDAIHPTARAHQLIAETALKTTTAIPEMVSI</sequence>
<comment type="caution">
    <text evidence="2">The sequence shown here is derived from an EMBL/GenBank/DDBJ whole genome shotgun (WGS) entry which is preliminary data.</text>
</comment>
<dbReference type="InterPro" id="IPR001087">
    <property type="entry name" value="GDSL"/>
</dbReference>
<dbReference type="PANTHER" id="PTHR45642">
    <property type="entry name" value="GDSL ESTERASE/LIPASE EXL3"/>
    <property type="match status" value="1"/>
</dbReference>
<dbReference type="AlphaFoldDB" id="A0A926VDH1"/>
<keyword evidence="3" id="KW-1185">Reference proteome</keyword>
<reference evidence="2" key="1">
    <citation type="journal article" date="2015" name="ISME J.">
        <title>Draft Genome Sequence of Streptomyces incarnatus NRRL8089, which Produces the Nucleoside Antibiotic Sinefungin.</title>
        <authorList>
            <person name="Oshima K."/>
            <person name="Hattori M."/>
            <person name="Shimizu H."/>
            <person name="Fukuda K."/>
            <person name="Nemoto M."/>
            <person name="Inagaki K."/>
            <person name="Tamura T."/>
        </authorList>
    </citation>
    <scope>NUCLEOTIDE SEQUENCE</scope>
    <source>
        <strain evidence="2">FACHB-1375</strain>
    </source>
</reference>
<dbReference type="Proteomes" id="UP000641646">
    <property type="component" value="Unassembled WGS sequence"/>
</dbReference>
<dbReference type="InterPro" id="IPR050592">
    <property type="entry name" value="GDSL_lipolytic_enzyme"/>
</dbReference>
<dbReference type="GO" id="GO:0016788">
    <property type="term" value="F:hydrolase activity, acting on ester bonds"/>
    <property type="evidence" value="ECO:0007669"/>
    <property type="project" value="InterPro"/>
</dbReference>
<protein>
    <recommendedName>
        <fullName evidence="4">GDSL family lipase</fullName>
    </recommendedName>
</protein>
<evidence type="ECO:0000313" key="3">
    <source>
        <dbReference type="Proteomes" id="UP000641646"/>
    </source>
</evidence>
<dbReference type="InterPro" id="IPR036514">
    <property type="entry name" value="SGNH_hydro_sf"/>
</dbReference>
<accession>A0A926VDH1</accession>
<evidence type="ECO:0000256" key="1">
    <source>
        <dbReference type="ARBA" id="ARBA00022729"/>
    </source>
</evidence>
<dbReference type="Gene3D" id="3.40.50.1110">
    <property type="entry name" value="SGNH hydrolase"/>
    <property type="match status" value="1"/>
</dbReference>
<dbReference type="SUPFAM" id="SSF52266">
    <property type="entry name" value="SGNH hydrolase"/>
    <property type="match status" value="1"/>
</dbReference>